<keyword evidence="2" id="KW-0732">Signal</keyword>
<evidence type="ECO:0000313" key="3">
    <source>
        <dbReference type="EMBL" id="CRZ09890.1"/>
    </source>
</evidence>
<protein>
    <submittedName>
        <fullName evidence="3">Uncharacterized protein</fullName>
    </submittedName>
</protein>
<proteinExistence type="predicted"/>
<dbReference type="EMBL" id="HACM01009448">
    <property type="protein sequence ID" value="CRZ09890.1"/>
    <property type="molecule type" value="Transcribed_RNA"/>
</dbReference>
<reference evidence="3" key="1">
    <citation type="submission" date="2015-04" db="EMBL/GenBank/DDBJ databases">
        <title>The genome sequence of the plant pathogenic Rhizarian Plasmodiophora brassicae reveals insights in its biotrophic life cycle and the origin of chitin synthesis.</title>
        <authorList>
            <person name="Schwelm A."/>
            <person name="Fogelqvist J."/>
            <person name="Knaust A."/>
            <person name="Julke S."/>
            <person name="Lilja T."/>
            <person name="Dhandapani V."/>
            <person name="Bonilla-Rosso G."/>
            <person name="Karlsson M."/>
            <person name="Shevchenko A."/>
            <person name="Choi S.R."/>
            <person name="Kim H.G."/>
            <person name="Park J.Y."/>
            <person name="Lim Y.P."/>
            <person name="Ludwig-Muller J."/>
            <person name="Dixelius C."/>
        </authorList>
    </citation>
    <scope>NUCLEOTIDE SEQUENCE</scope>
    <source>
        <tissue evidence="3">Potato root galls</tissue>
    </source>
</reference>
<feature type="signal peptide" evidence="2">
    <location>
        <begin position="1"/>
        <end position="18"/>
    </location>
</feature>
<name>A0A0H5R6Y7_9EUKA</name>
<evidence type="ECO:0000256" key="2">
    <source>
        <dbReference type="SAM" id="SignalP"/>
    </source>
</evidence>
<feature type="region of interest" description="Disordered" evidence="1">
    <location>
        <begin position="352"/>
        <end position="374"/>
    </location>
</feature>
<organism evidence="3">
    <name type="scientific">Spongospora subterranea</name>
    <dbReference type="NCBI Taxonomy" id="70186"/>
    <lineage>
        <taxon>Eukaryota</taxon>
        <taxon>Sar</taxon>
        <taxon>Rhizaria</taxon>
        <taxon>Endomyxa</taxon>
        <taxon>Phytomyxea</taxon>
        <taxon>Plasmodiophorida</taxon>
        <taxon>Plasmodiophoridae</taxon>
        <taxon>Spongospora</taxon>
    </lineage>
</organism>
<dbReference type="AlphaFoldDB" id="A0A0H5R6Y7"/>
<feature type="chain" id="PRO_5005223166" evidence="2">
    <location>
        <begin position="19"/>
        <end position="775"/>
    </location>
</feature>
<accession>A0A0H5R6Y7</accession>
<evidence type="ECO:0000256" key="1">
    <source>
        <dbReference type="SAM" id="MobiDB-lite"/>
    </source>
</evidence>
<sequence length="775" mass="90202">MEMAIIIIIMALTGLGVAVSNKGHRMHHQPMALNTVINSDTSGQSDELQINTLNLHFQQQRHSVHLQPQPEQLEKFQSHSEGKLKCSQVQRLPDMHLSYCQSDLFGQIPTEQVLEHPQPDLFIHQNFLQSAQYHQLELDQYQPIDLSSHPPDHNVQYSQPLPAMSDQQQYSDQVEFSSSKCDPTHSAIEPEIQYFSYTSWQSKMQELENRKYYQSTTFFPPQNNQIPQLQIDQVSQHTPEYTVQYSQPENFLQTQFLSPEHDQYQTHQWSSHKPDYNVQYFQPVSAISDQQQHPVELEFSSLQCELIRSDFEPEIQYSSNIILHSNLEELERENYHPSTNILSLENNQSFHPQTDQVSQYPRGDNVPHPKLRRHHQQHPDDLKFSLSQIEFIQSQFEQKLQYSFNTIWWKILMGHRKLNAVDDNSDLRCALVQIVDQFMCIELNQRSLQYFIRCAAGGNILNFFDQDLLSKFSKKGFKITEMTNDKGDVHPGLIQVTSLINQYLDGLRPMDELFIRFRDIKICISGLSNDLNQFMSKLPSKFIILQSFEEQDGIRATEKILLDEDNLLFDGIVRIIDRSIVKMGLLPQHRLEIIKIICQEYIDLPLFDKTSIAEQHNPFLQSVPPAESDPESERVFLAIKAHFLDSCKRELRSFRTFHREIYRGPKILDWIYPSLVVSLRACSKQWNPDLIGGLYRAVEELINLFISGVSKKPSLLSLLNYKHQRHSVHLTLFGPFNRLPDSLTSSPFLVPQMVKLYQEIILKALQKTIQADPHL</sequence>